<dbReference type="Proteomes" id="UP000199379">
    <property type="component" value="Unassembled WGS sequence"/>
</dbReference>
<protein>
    <submittedName>
        <fullName evidence="2">Uncharacterized protein</fullName>
    </submittedName>
</protein>
<evidence type="ECO:0000256" key="1">
    <source>
        <dbReference type="SAM" id="SignalP"/>
    </source>
</evidence>
<proteinExistence type="predicted"/>
<keyword evidence="3" id="KW-1185">Reference proteome</keyword>
<name>A0A1H6WGD0_9RHOB</name>
<sequence length="41" mass="4036">MNKSFVKSVILAAATIVALGVLAGTATTGTDSGSTRPLEAD</sequence>
<organism evidence="2 3">
    <name type="scientific">Cribrihabitans marinus</name>
    <dbReference type="NCBI Taxonomy" id="1227549"/>
    <lineage>
        <taxon>Bacteria</taxon>
        <taxon>Pseudomonadati</taxon>
        <taxon>Pseudomonadota</taxon>
        <taxon>Alphaproteobacteria</taxon>
        <taxon>Rhodobacterales</taxon>
        <taxon>Paracoccaceae</taxon>
        <taxon>Cribrihabitans</taxon>
    </lineage>
</organism>
<keyword evidence="1" id="KW-0732">Signal</keyword>
<dbReference type="AlphaFoldDB" id="A0A1H6WGD0"/>
<feature type="signal peptide" evidence="1">
    <location>
        <begin position="1"/>
        <end position="23"/>
    </location>
</feature>
<reference evidence="2 3" key="1">
    <citation type="submission" date="2016-10" db="EMBL/GenBank/DDBJ databases">
        <authorList>
            <person name="de Groot N.N."/>
        </authorList>
    </citation>
    <scope>NUCLEOTIDE SEQUENCE [LARGE SCALE GENOMIC DNA]</scope>
    <source>
        <strain evidence="2 3">DSM 29340</strain>
    </source>
</reference>
<dbReference type="EMBL" id="FNYD01000003">
    <property type="protein sequence ID" value="SEJ14264.1"/>
    <property type="molecule type" value="Genomic_DNA"/>
</dbReference>
<evidence type="ECO:0000313" key="2">
    <source>
        <dbReference type="EMBL" id="SEJ14264.1"/>
    </source>
</evidence>
<evidence type="ECO:0000313" key="3">
    <source>
        <dbReference type="Proteomes" id="UP000199379"/>
    </source>
</evidence>
<gene>
    <name evidence="2" type="ORF">SAMN05444007_103415</name>
</gene>
<feature type="chain" id="PRO_5011771624" evidence="1">
    <location>
        <begin position="24"/>
        <end position="41"/>
    </location>
</feature>
<dbReference type="RefSeq" id="WP_268235993.1">
    <property type="nucleotide sequence ID" value="NZ_BMGV01000003.1"/>
</dbReference>
<accession>A0A1H6WGD0</accession>